<dbReference type="Proteomes" id="UP000507470">
    <property type="component" value="Unassembled WGS sequence"/>
</dbReference>
<dbReference type="SUPFAM" id="SSF56672">
    <property type="entry name" value="DNA/RNA polymerases"/>
    <property type="match status" value="1"/>
</dbReference>
<accession>A0A6J8AYC6</accession>
<sequence length="549" mass="62308">MGRSVPQKTIRRDGFSSSVKRNCVRLQASLSILLQERTHRLPPSITVEDAAQILELAAAPVNVTVILANEIGQPAVEDLRHVENEDSGDEDPPPKKKKKSYDLVQRVADLETSKEDNIKELKDKKHFGDDLPIQIQGWVTNGVDVNDFFKPIKGNFKGKSYEGKIPRKAYFHNSSSCRLIIPFIEKEITERLKSGSIRLSGKLGECVLPRIIMPLPIEPRKLRLCHDERFLNLWIKDNPFQLENLKHVPRMVSERVEMIALDDKSDYGHVKITRESETFCGFQVGGWVFSYTVLPFGWKASAFIYQSIGMQVTSFLRKLDILTLQYIDDRLLIASDKPHLPHGNINKISYALVELLTRLGIVENLISYLTDIFESVGRGRTWNAAWNVGNPAASEQVKAYLKAVQEEQARSHIVPKHAKPIIINKVRSIAVYISRIITESGRVLEKHVSYCSIYERFRGYLITLGIFEGETPHSMRAGCAIMLALSDNNANTQGLMSHIGWKSERMAHYYTRASTVKDASHVECNLAKSVNYQNNNANYFFNPIRNMTI</sequence>
<dbReference type="SUPFAM" id="SSF56349">
    <property type="entry name" value="DNA breaking-rejoining enzymes"/>
    <property type="match status" value="1"/>
</dbReference>
<evidence type="ECO:0000313" key="3">
    <source>
        <dbReference type="Proteomes" id="UP000507470"/>
    </source>
</evidence>
<evidence type="ECO:0000313" key="2">
    <source>
        <dbReference type="EMBL" id="CAC5375853.1"/>
    </source>
</evidence>
<dbReference type="InterPro" id="IPR011010">
    <property type="entry name" value="DNA_brk_join_enz"/>
</dbReference>
<dbReference type="InterPro" id="IPR013762">
    <property type="entry name" value="Integrase-like_cat_sf"/>
</dbReference>
<dbReference type="InterPro" id="IPR052055">
    <property type="entry name" value="Hepadnavirus_pol/RT"/>
</dbReference>
<evidence type="ECO:0000256" key="1">
    <source>
        <dbReference type="ARBA" id="ARBA00023172"/>
    </source>
</evidence>
<dbReference type="GO" id="GO:0003677">
    <property type="term" value="F:DNA binding"/>
    <property type="evidence" value="ECO:0007669"/>
    <property type="project" value="InterPro"/>
</dbReference>
<dbReference type="AlphaFoldDB" id="A0A6J8AYC6"/>
<dbReference type="PANTHER" id="PTHR33050:SF7">
    <property type="entry name" value="RIBONUCLEASE H"/>
    <property type="match status" value="1"/>
</dbReference>
<dbReference type="InterPro" id="IPR043502">
    <property type="entry name" value="DNA/RNA_pol_sf"/>
</dbReference>
<dbReference type="PANTHER" id="PTHR33050">
    <property type="entry name" value="REVERSE TRANSCRIPTASE DOMAIN-CONTAINING PROTEIN"/>
    <property type="match status" value="1"/>
</dbReference>
<proteinExistence type="predicted"/>
<reference evidence="2 3" key="1">
    <citation type="submission" date="2020-06" db="EMBL/GenBank/DDBJ databases">
        <authorList>
            <person name="Li R."/>
            <person name="Bekaert M."/>
        </authorList>
    </citation>
    <scope>NUCLEOTIDE SEQUENCE [LARGE SCALE GENOMIC DNA]</scope>
    <source>
        <strain evidence="3">wild</strain>
    </source>
</reference>
<dbReference type="Gene3D" id="1.10.443.10">
    <property type="entry name" value="Intergrase catalytic core"/>
    <property type="match status" value="1"/>
</dbReference>
<dbReference type="OrthoDB" id="538944at2759"/>
<dbReference type="GO" id="GO:0006310">
    <property type="term" value="P:DNA recombination"/>
    <property type="evidence" value="ECO:0007669"/>
    <property type="project" value="UniProtKB-KW"/>
</dbReference>
<dbReference type="Gene3D" id="3.30.70.270">
    <property type="match status" value="1"/>
</dbReference>
<keyword evidence="1" id="KW-0233">DNA recombination</keyword>
<organism evidence="2 3">
    <name type="scientific">Mytilus coruscus</name>
    <name type="common">Sea mussel</name>
    <dbReference type="NCBI Taxonomy" id="42192"/>
    <lineage>
        <taxon>Eukaryota</taxon>
        <taxon>Metazoa</taxon>
        <taxon>Spiralia</taxon>
        <taxon>Lophotrochozoa</taxon>
        <taxon>Mollusca</taxon>
        <taxon>Bivalvia</taxon>
        <taxon>Autobranchia</taxon>
        <taxon>Pteriomorphia</taxon>
        <taxon>Mytilida</taxon>
        <taxon>Mytiloidea</taxon>
        <taxon>Mytilidae</taxon>
        <taxon>Mytilinae</taxon>
        <taxon>Mytilus</taxon>
    </lineage>
</organism>
<dbReference type="EMBL" id="CACVKT020002165">
    <property type="protein sequence ID" value="CAC5375853.1"/>
    <property type="molecule type" value="Genomic_DNA"/>
</dbReference>
<name>A0A6J8AYC6_MYTCO</name>
<gene>
    <name evidence="2" type="ORF">MCOR_12711</name>
</gene>
<evidence type="ECO:0008006" key="4">
    <source>
        <dbReference type="Google" id="ProtNLM"/>
    </source>
</evidence>
<dbReference type="InterPro" id="IPR043128">
    <property type="entry name" value="Rev_trsase/Diguanyl_cyclase"/>
</dbReference>
<dbReference type="GO" id="GO:0015074">
    <property type="term" value="P:DNA integration"/>
    <property type="evidence" value="ECO:0007669"/>
    <property type="project" value="InterPro"/>
</dbReference>
<protein>
    <recommendedName>
        <fullName evidence="4">Reverse transcriptase domain-containing protein</fullName>
    </recommendedName>
</protein>
<keyword evidence="3" id="KW-1185">Reference proteome</keyword>
<dbReference type="Gene3D" id="3.10.10.10">
    <property type="entry name" value="HIV Type 1 Reverse Transcriptase, subunit A, domain 1"/>
    <property type="match status" value="1"/>
</dbReference>